<gene>
    <name evidence="2" type="ORF">CEPIT_LOCUS30551</name>
</gene>
<keyword evidence="3" id="KW-1185">Reference proteome</keyword>
<evidence type="ECO:0000313" key="3">
    <source>
        <dbReference type="Proteomes" id="UP001152523"/>
    </source>
</evidence>
<accession>A0AAV0F471</accession>
<dbReference type="AlphaFoldDB" id="A0AAV0F471"/>
<dbReference type="Proteomes" id="UP001152523">
    <property type="component" value="Unassembled WGS sequence"/>
</dbReference>
<feature type="compositionally biased region" description="Low complexity" evidence="1">
    <location>
        <begin position="134"/>
        <end position="169"/>
    </location>
</feature>
<name>A0AAV0F471_9ASTE</name>
<feature type="compositionally biased region" description="Basic residues" evidence="1">
    <location>
        <begin position="114"/>
        <end position="132"/>
    </location>
</feature>
<proteinExistence type="predicted"/>
<feature type="region of interest" description="Disordered" evidence="1">
    <location>
        <begin position="97"/>
        <end position="183"/>
    </location>
</feature>
<dbReference type="Pfam" id="PF14223">
    <property type="entry name" value="Retrotran_gag_2"/>
    <property type="match status" value="1"/>
</dbReference>
<evidence type="ECO:0000256" key="1">
    <source>
        <dbReference type="SAM" id="MobiDB-lite"/>
    </source>
</evidence>
<organism evidence="2 3">
    <name type="scientific">Cuscuta epithymum</name>
    <dbReference type="NCBI Taxonomy" id="186058"/>
    <lineage>
        <taxon>Eukaryota</taxon>
        <taxon>Viridiplantae</taxon>
        <taxon>Streptophyta</taxon>
        <taxon>Embryophyta</taxon>
        <taxon>Tracheophyta</taxon>
        <taxon>Spermatophyta</taxon>
        <taxon>Magnoliopsida</taxon>
        <taxon>eudicotyledons</taxon>
        <taxon>Gunneridae</taxon>
        <taxon>Pentapetalae</taxon>
        <taxon>asterids</taxon>
        <taxon>lamiids</taxon>
        <taxon>Solanales</taxon>
        <taxon>Convolvulaceae</taxon>
        <taxon>Cuscuteae</taxon>
        <taxon>Cuscuta</taxon>
        <taxon>Cuscuta subgen. Cuscuta</taxon>
    </lineage>
</organism>
<evidence type="ECO:0000313" key="2">
    <source>
        <dbReference type="EMBL" id="CAH9130333.1"/>
    </source>
</evidence>
<reference evidence="2" key="1">
    <citation type="submission" date="2022-07" db="EMBL/GenBank/DDBJ databases">
        <authorList>
            <person name="Macas J."/>
            <person name="Novak P."/>
            <person name="Neumann P."/>
        </authorList>
    </citation>
    <scope>NUCLEOTIDE SEQUENCE</scope>
</reference>
<comment type="caution">
    <text evidence="2">The sequence shown here is derived from an EMBL/GenBank/DDBJ whole genome shotgun (WGS) entry which is preliminary data.</text>
</comment>
<dbReference type="PANTHER" id="PTHR47481">
    <property type="match status" value="1"/>
</dbReference>
<protein>
    <submittedName>
        <fullName evidence="2">Uncharacterized protein</fullName>
    </submittedName>
</protein>
<sequence>MTLRRLLSNVKKKENQSMENYLREIHALVSELATINSPVSDKEVLQTTLMALGPEYESTMGTISLFPDNFPPDILHRSLLEAEQRVLYLRQQNTPPAYQAFGVQDRENAPRGGRGGRGRGGRGRNGRGRGRGYHQYGQQPPLGHGQQHSAPQQGPQPGQHHQQGFGQQQLRPPNAGSSSTEGILGAIPPPVVCQICFSAGHSAINCPSRFSPSTAPVLLISPVKLMKLCGIQTLVPLLI</sequence>
<dbReference type="EMBL" id="CAMAPF010000959">
    <property type="protein sequence ID" value="CAH9130333.1"/>
    <property type="molecule type" value="Genomic_DNA"/>
</dbReference>
<dbReference type="PANTHER" id="PTHR47481:SF42">
    <property type="entry name" value="RHO GTPASE-ACTIVATING PROTEIN GACK-LIKE"/>
    <property type="match status" value="1"/>
</dbReference>